<evidence type="ECO:0000313" key="4">
    <source>
        <dbReference type="Proteomes" id="UP000748067"/>
    </source>
</evidence>
<dbReference type="OrthoDB" id="7024316at2"/>
<evidence type="ECO:0000313" key="3">
    <source>
        <dbReference type="Proteomes" id="UP000182470"/>
    </source>
</evidence>
<gene>
    <name evidence="1" type="ORF">PSAN_46090</name>
    <name evidence="2" type="ORF">SAMN04490179_4267</name>
</gene>
<protein>
    <submittedName>
        <fullName evidence="2">Uncharacterized protein</fullName>
    </submittedName>
</protein>
<dbReference type="RefSeq" id="WP_130908866.1">
    <property type="nucleotide sequence ID" value="NZ_JXDI01000003.1"/>
</dbReference>
<dbReference type="EMBL" id="LT629704">
    <property type="protein sequence ID" value="SDN44225.1"/>
    <property type="molecule type" value="Genomic_DNA"/>
</dbReference>
<reference evidence="1 4" key="1">
    <citation type="submission" date="2015-01" db="EMBL/GenBank/DDBJ databases">
        <title>Genome Sequence of Pseudomonas antarctica CMS 35.</title>
        <authorList>
            <person name="Voget S."/>
            <person name="Chow J."/>
            <person name="Daniel R."/>
            <person name="Streit W."/>
        </authorList>
    </citation>
    <scope>NUCLEOTIDE SEQUENCE [LARGE SCALE GENOMIC DNA]</scope>
    <source>
        <strain evidence="1 4">CMS 35</strain>
    </source>
</reference>
<dbReference type="Proteomes" id="UP000182470">
    <property type="component" value="Chromosome I"/>
</dbReference>
<organism evidence="2 3">
    <name type="scientific">Pseudomonas antarctica</name>
    <dbReference type="NCBI Taxonomy" id="219572"/>
    <lineage>
        <taxon>Bacteria</taxon>
        <taxon>Pseudomonadati</taxon>
        <taxon>Pseudomonadota</taxon>
        <taxon>Gammaproteobacteria</taxon>
        <taxon>Pseudomonadales</taxon>
        <taxon>Pseudomonadaceae</taxon>
        <taxon>Pseudomonas</taxon>
    </lineage>
</organism>
<proteinExistence type="predicted"/>
<dbReference type="Proteomes" id="UP000748067">
    <property type="component" value="Unassembled WGS sequence"/>
</dbReference>
<evidence type="ECO:0000313" key="1">
    <source>
        <dbReference type="EMBL" id="KAF2406434.1"/>
    </source>
</evidence>
<dbReference type="EMBL" id="JXDI01000003">
    <property type="protein sequence ID" value="KAF2406434.1"/>
    <property type="molecule type" value="Genomic_DNA"/>
</dbReference>
<keyword evidence="4" id="KW-1185">Reference proteome</keyword>
<name>A0A1H0BF44_9PSED</name>
<evidence type="ECO:0000313" key="2">
    <source>
        <dbReference type="EMBL" id="SDN44225.1"/>
    </source>
</evidence>
<sequence length="74" mass="7845">MINNAPVVNPSGYVATLSDAPEKGSRHLAKNQSAAMKAALMIGGQYSHASKSQFRRECLDYLKASLAPAQDVPA</sequence>
<dbReference type="AlphaFoldDB" id="A0A1H0BF44"/>
<reference evidence="2 3" key="2">
    <citation type="submission" date="2016-10" db="EMBL/GenBank/DDBJ databases">
        <authorList>
            <person name="de Groot N.N."/>
        </authorList>
    </citation>
    <scope>NUCLEOTIDE SEQUENCE [LARGE SCALE GENOMIC DNA]</scope>
    <source>
        <strain evidence="2 3">BS2772</strain>
    </source>
</reference>
<accession>A0A1H0BF44</accession>